<dbReference type="GO" id="GO:0035556">
    <property type="term" value="P:intracellular signal transduction"/>
    <property type="evidence" value="ECO:0007669"/>
    <property type="project" value="InterPro"/>
</dbReference>
<dbReference type="PANTHER" id="PTHR43081">
    <property type="entry name" value="ADENYLATE CYCLASE, TERMINAL-DIFFERENTIATION SPECIFIC-RELATED"/>
    <property type="match status" value="1"/>
</dbReference>
<proteinExistence type="predicted"/>
<dbReference type="EMBL" id="NHRY01000156">
    <property type="protein sequence ID" value="PPQ33029.1"/>
    <property type="molecule type" value="Genomic_DNA"/>
</dbReference>
<dbReference type="InterPro" id="IPR050697">
    <property type="entry name" value="Adenylyl/Guanylyl_Cyclase_3/4"/>
</dbReference>
<dbReference type="AlphaFoldDB" id="A0A2S6NEL3"/>
<feature type="domain" description="Guanylate cyclase" evidence="2">
    <location>
        <begin position="57"/>
        <end position="172"/>
    </location>
</feature>
<dbReference type="InterPro" id="IPR029787">
    <property type="entry name" value="Nucleotide_cyclase"/>
</dbReference>
<dbReference type="PROSITE" id="PS50125">
    <property type="entry name" value="GUANYLATE_CYCLASE_2"/>
    <property type="match status" value="1"/>
</dbReference>
<name>A0A2S6NEL3_RHOGL</name>
<comment type="caution">
    <text evidence="3">The sequence shown here is derived from an EMBL/GenBank/DDBJ whole genome shotgun (WGS) entry which is preliminary data.</text>
</comment>
<protein>
    <recommendedName>
        <fullName evidence="2">Guanylate cyclase domain-containing protein</fullName>
    </recommendedName>
</protein>
<dbReference type="GO" id="GO:0004016">
    <property type="term" value="F:adenylate cyclase activity"/>
    <property type="evidence" value="ECO:0007669"/>
    <property type="project" value="UniProtKB-ARBA"/>
</dbReference>
<dbReference type="Gene3D" id="3.30.70.1230">
    <property type="entry name" value="Nucleotide cyclase"/>
    <property type="match status" value="1"/>
</dbReference>
<dbReference type="SMART" id="SM00044">
    <property type="entry name" value="CYCc"/>
    <property type="match status" value="1"/>
</dbReference>
<dbReference type="GO" id="GO:0006171">
    <property type="term" value="P:cAMP biosynthetic process"/>
    <property type="evidence" value="ECO:0007669"/>
    <property type="project" value="TreeGrafter"/>
</dbReference>
<evidence type="ECO:0000256" key="1">
    <source>
        <dbReference type="SAM" id="MobiDB-lite"/>
    </source>
</evidence>
<dbReference type="PANTHER" id="PTHR43081:SF19">
    <property type="entry name" value="PH-SENSITIVE ADENYLATE CYCLASE RV1264"/>
    <property type="match status" value="1"/>
</dbReference>
<dbReference type="Proteomes" id="UP000239724">
    <property type="component" value="Unassembled WGS sequence"/>
</dbReference>
<dbReference type="Pfam" id="PF00211">
    <property type="entry name" value="Guanylate_cyc"/>
    <property type="match status" value="1"/>
</dbReference>
<reference evidence="3 4" key="1">
    <citation type="journal article" date="2018" name="Arch. Microbiol.">
        <title>New insights into the metabolic potential of the phototrophic purple bacterium Rhodopila globiformis DSM 161(T) from its draft genome sequence and evidence for a vanadium-dependent nitrogenase.</title>
        <authorList>
            <person name="Imhoff J.F."/>
            <person name="Rahn T."/>
            <person name="Kunzel S."/>
            <person name="Neulinger S.C."/>
        </authorList>
    </citation>
    <scope>NUCLEOTIDE SEQUENCE [LARGE SCALE GENOMIC DNA]</scope>
    <source>
        <strain evidence="3 4">DSM 161</strain>
    </source>
</reference>
<dbReference type="CDD" id="cd07302">
    <property type="entry name" value="CHD"/>
    <property type="match status" value="1"/>
</dbReference>
<dbReference type="SUPFAM" id="SSF55073">
    <property type="entry name" value="Nucleotide cyclase"/>
    <property type="match status" value="1"/>
</dbReference>
<keyword evidence="4" id="KW-1185">Reference proteome</keyword>
<evidence type="ECO:0000313" key="4">
    <source>
        <dbReference type="Proteomes" id="UP000239724"/>
    </source>
</evidence>
<organism evidence="3 4">
    <name type="scientific">Rhodopila globiformis</name>
    <name type="common">Rhodopseudomonas globiformis</name>
    <dbReference type="NCBI Taxonomy" id="1071"/>
    <lineage>
        <taxon>Bacteria</taxon>
        <taxon>Pseudomonadati</taxon>
        <taxon>Pseudomonadota</taxon>
        <taxon>Alphaproteobacteria</taxon>
        <taxon>Acetobacterales</taxon>
        <taxon>Acetobacteraceae</taxon>
        <taxon>Rhodopila</taxon>
    </lineage>
</organism>
<gene>
    <name evidence="3" type="ORF">CCS01_15055</name>
</gene>
<dbReference type="InterPro" id="IPR001054">
    <property type="entry name" value="A/G_cyclase"/>
</dbReference>
<evidence type="ECO:0000313" key="3">
    <source>
        <dbReference type="EMBL" id="PPQ33029.1"/>
    </source>
</evidence>
<feature type="region of interest" description="Disordered" evidence="1">
    <location>
        <begin position="1"/>
        <end position="22"/>
    </location>
</feature>
<sequence length="234" mass="25659">MPGQSLLPYHSSPPGRSDSGMASRLRDHRLWAAARRWPLALADRLRTQQGGGSRLLAAVHTDIVGYSRLFALDDTGTVARLRDLRRTLFAPTIRRHRGQLVQTAGDSMLITFDSVAQAVRCAVAIQDGLHARNQFWPTDLQIHLRIGIDLGDVFADGTDFHGDGVIVAARLQAICPPGGVCVSRAVHDRGADRLGLMLEALGSLWLWNVERPVEAFVLWPAAHANQADRRARAT</sequence>
<accession>A0A2S6NEL3</accession>
<evidence type="ECO:0000259" key="2">
    <source>
        <dbReference type="PROSITE" id="PS50125"/>
    </source>
</evidence>